<accession>A0A5A7NZD0</accession>
<keyword evidence="3" id="KW-1185">Reference proteome</keyword>
<organism evidence="2 3">
    <name type="scientific">Striga asiatica</name>
    <name type="common">Asiatic witchweed</name>
    <name type="synonym">Buchnera asiatica</name>
    <dbReference type="NCBI Taxonomy" id="4170"/>
    <lineage>
        <taxon>Eukaryota</taxon>
        <taxon>Viridiplantae</taxon>
        <taxon>Streptophyta</taxon>
        <taxon>Embryophyta</taxon>
        <taxon>Tracheophyta</taxon>
        <taxon>Spermatophyta</taxon>
        <taxon>Magnoliopsida</taxon>
        <taxon>eudicotyledons</taxon>
        <taxon>Gunneridae</taxon>
        <taxon>Pentapetalae</taxon>
        <taxon>asterids</taxon>
        <taxon>lamiids</taxon>
        <taxon>Lamiales</taxon>
        <taxon>Orobanchaceae</taxon>
        <taxon>Buchnereae</taxon>
        <taxon>Striga</taxon>
    </lineage>
</organism>
<dbReference type="SUPFAM" id="SSF53300">
    <property type="entry name" value="vWA-like"/>
    <property type="match status" value="1"/>
</dbReference>
<dbReference type="InterPro" id="IPR036465">
    <property type="entry name" value="vWFA_dom_sf"/>
</dbReference>
<dbReference type="EMBL" id="BKCP01000447">
    <property type="protein sequence ID" value="GER25641.1"/>
    <property type="molecule type" value="Genomic_DNA"/>
</dbReference>
<dbReference type="PANTHER" id="PTHR10579">
    <property type="entry name" value="CALCIUM-ACTIVATED CHLORIDE CHANNEL REGULATOR"/>
    <property type="match status" value="1"/>
</dbReference>
<dbReference type="AlphaFoldDB" id="A0A5A7NZD0"/>
<dbReference type="PROSITE" id="PS50234">
    <property type="entry name" value="VWFA"/>
    <property type="match status" value="1"/>
</dbReference>
<dbReference type="OrthoDB" id="687730at2759"/>
<evidence type="ECO:0000259" key="1">
    <source>
        <dbReference type="PROSITE" id="PS50234"/>
    </source>
</evidence>
<dbReference type="PANTHER" id="PTHR10579:SF146">
    <property type="entry name" value="RING-TYPE DOMAIN-CONTAINING PROTEIN"/>
    <property type="match status" value="1"/>
</dbReference>
<dbReference type="Pfam" id="PF00092">
    <property type="entry name" value="VWA"/>
    <property type="match status" value="1"/>
</dbReference>
<dbReference type="Proteomes" id="UP000325081">
    <property type="component" value="Unassembled WGS sequence"/>
</dbReference>
<dbReference type="InterPro" id="IPR051266">
    <property type="entry name" value="CLCR"/>
</dbReference>
<sequence length="516" mass="55751">MGNVVDSQLKSSDDEPLPFVAVGGETSNPTLQNVTLRAVPEQDAVPALDSKPNFAVVIELRAPPLSHQGPQARAPIDLAMVLDVSGSMKGPKLDLVKRAAGFVVDNLGPSDRLSLVCFSTSARIVLPLHETTEVGRANAKQAVNSLFSDNGNTNIADGLTKGLQVLEERSHRNPVASIMFLSDGKDNYSPRIPMAQPYLHLLPPSMRPGVEKKPFSIPIHTFGFGSDHDPLAMHAIATLSGGTFSFIESYEMVQDAFAKCIGGLLSVVVRDLRLTLRSASHGVRINSIPSGSYASEISGLQGSRGSITVGDLYADEEKDFLIDISVPAYAFSVEEEENENERRTPLVDVTCSYKDVGSNERVEMESAEIKRPGFVAPADVKVKLEVDRQMNRLHAAEGLAEAQRAAEKGNLKEARAILSSTRSTVSASASGQAGDGLSLQLEAEMRETEEKMGCKRTYEQVGRAYALSSMSAHSNQRASTRRRAESGDAYVTPNMANMVSKSHQVIKIEDVKEEQD</sequence>
<reference evidence="3" key="1">
    <citation type="journal article" date="2019" name="Curr. Biol.">
        <title>Genome Sequence of Striga asiatica Provides Insight into the Evolution of Plant Parasitism.</title>
        <authorList>
            <person name="Yoshida S."/>
            <person name="Kim S."/>
            <person name="Wafula E.K."/>
            <person name="Tanskanen J."/>
            <person name="Kim Y.M."/>
            <person name="Honaas L."/>
            <person name="Yang Z."/>
            <person name="Spallek T."/>
            <person name="Conn C.E."/>
            <person name="Ichihashi Y."/>
            <person name="Cheong K."/>
            <person name="Cui S."/>
            <person name="Der J.P."/>
            <person name="Gundlach H."/>
            <person name="Jiao Y."/>
            <person name="Hori C."/>
            <person name="Ishida J.K."/>
            <person name="Kasahara H."/>
            <person name="Kiba T."/>
            <person name="Kim M.S."/>
            <person name="Koo N."/>
            <person name="Laohavisit A."/>
            <person name="Lee Y.H."/>
            <person name="Lumba S."/>
            <person name="McCourt P."/>
            <person name="Mortimer J.C."/>
            <person name="Mutuku J.M."/>
            <person name="Nomura T."/>
            <person name="Sasaki-Sekimoto Y."/>
            <person name="Seto Y."/>
            <person name="Wang Y."/>
            <person name="Wakatake T."/>
            <person name="Sakakibara H."/>
            <person name="Demura T."/>
            <person name="Yamaguchi S."/>
            <person name="Yoneyama K."/>
            <person name="Manabe R.I."/>
            <person name="Nelson D.C."/>
            <person name="Schulman A.H."/>
            <person name="Timko M.P."/>
            <person name="dePamphilis C.W."/>
            <person name="Choi D."/>
            <person name="Shirasu K."/>
        </authorList>
    </citation>
    <scope>NUCLEOTIDE SEQUENCE [LARGE SCALE GENOMIC DNA]</scope>
    <source>
        <strain evidence="3">cv. UVA1</strain>
    </source>
</reference>
<evidence type="ECO:0000313" key="2">
    <source>
        <dbReference type="EMBL" id="GER25641.1"/>
    </source>
</evidence>
<dbReference type="Gene3D" id="3.40.50.410">
    <property type="entry name" value="von Willebrand factor, type A domain"/>
    <property type="match status" value="1"/>
</dbReference>
<dbReference type="InterPro" id="IPR032838">
    <property type="entry name" value="Vwaint_dom"/>
</dbReference>
<dbReference type="Pfam" id="PF14624">
    <property type="entry name" value="Vwaint"/>
    <property type="match status" value="1"/>
</dbReference>
<name>A0A5A7NZD0_STRAF</name>
<dbReference type="SMART" id="SM00327">
    <property type="entry name" value="VWA"/>
    <property type="match status" value="1"/>
</dbReference>
<proteinExistence type="predicted"/>
<protein>
    <submittedName>
        <fullName evidence="2">Zinc finger C3HC4-type RING finger family protein</fullName>
    </submittedName>
</protein>
<evidence type="ECO:0000313" key="3">
    <source>
        <dbReference type="Proteomes" id="UP000325081"/>
    </source>
</evidence>
<feature type="domain" description="VWFA" evidence="1">
    <location>
        <begin position="77"/>
        <end position="261"/>
    </location>
</feature>
<dbReference type="InterPro" id="IPR002035">
    <property type="entry name" value="VWF_A"/>
</dbReference>
<comment type="caution">
    <text evidence="2">The sequence shown here is derived from an EMBL/GenBank/DDBJ whole genome shotgun (WGS) entry which is preliminary data.</text>
</comment>
<gene>
    <name evidence="2" type="ORF">STAS_01240</name>
</gene>